<sequence length="175" mass="19441">MLRLLTSILALSLTATASSAKYSLYNRLLQLDSGLRQTHNLLNRVSREAQNAAPADIVNSYNTTIVEGTNTLQQPFSWPCAESTQFVLCLAYHTFAITSISLYEDLTEDADKFDWHLRSGFQSGFMQIYNENNFVAQIAPHGLPRCLESIQLDDSLMNQAFITAFDALNPSAAPS</sequence>
<organism evidence="2 3">
    <name type="scientific">Aspergillus lucknowensis</name>
    <dbReference type="NCBI Taxonomy" id="176173"/>
    <lineage>
        <taxon>Eukaryota</taxon>
        <taxon>Fungi</taxon>
        <taxon>Dikarya</taxon>
        <taxon>Ascomycota</taxon>
        <taxon>Pezizomycotina</taxon>
        <taxon>Eurotiomycetes</taxon>
        <taxon>Eurotiomycetidae</taxon>
        <taxon>Eurotiales</taxon>
        <taxon>Aspergillaceae</taxon>
        <taxon>Aspergillus</taxon>
        <taxon>Aspergillus subgen. Nidulantes</taxon>
    </lineage>
</organism>
<feature type="chain" id="PRO_5045208436" evidence="1">
    <location>
        <begin position="21"/>
        <end position="175"/>
    </location>
</feature>
<evidence type="ECO:0000313" key="3">
    <source>
        <dbReference type="Proteomes" id="UP001610432"/>
    </source>
</evidence>
<keyword evidence="1" id="KW-0732">Signal</keyword>
<protein>
    <submittedName>
        <fullName evidence="2">Uncharacterized protein</fullName>
    </submittedName>
</protein>
<comment type="caution">
    <text evidence="2">The sequence shown here is derived from an EMBL/GenBank/DDBJ whole genome shotgun (WGS) entry which is preliminary data.</text>
</comment>
<evidence type="ECO:0000256" key="1">
    <source>
        <dbReference type="SAM" id="SignalP"/>
    </source>
</evidence>
<keyword evidence="3" id="KW-1185">Reference proteome</keyword>
<name>A0ABR4LSM3_9EURO</name>
<proteinExistence type="predicted"/>
<reference evidence="2 3" key="1">
    <citation type="submission" date="2024-07" db="EMBL/GenBank/DDBJ databases">
        <title>Section-level genome sequencing and comparative genomics of Aspergillus sections Usti and Cavernicolus.</title>
        <authorList>
            <consortium name="Lawrence Berkeley National Laboratory"/>
            <person name="Nybo J.L."/>
            <person name="Vesth T.C."/>
            <person name="Theobald S."/>
            <person name="Frisvad J.C."/>
            <person name="Larsen T.O."/>
            <person name="Kjaerboelling I."/>
            <person name="Rothschild-Mancinelli K."/>
            <person name="Lyhne E.K."/>
            <person name="Kogle M.E."/>
            <person name="Barry K."/>
            <person name="Clum A."/>
            <person name="Na H."/>
            <person name="Ledsgaard L."/>
            <person name="Lin J."/>
            <person name="Lipzen A."/>
            <person name="Kuo A."/>
            <person name="Riley R."/>
            <person name="Mondo S."/>
            <person name="Labutti K."/>
            <person name="Haridas S."/>
            <person name="Pangalinan J."/>
            <person name="Salamov A.A."/>
            <person name="Simmons B.A."/>
            <person name="Magnuson J.K."/>
            <person name="Chen J."/>
            <person name="Drula E."/>
            <person name="Henrissat B."/>
            <person name="Wiebenga A."/>
            <person name="Lubbers R.J."/>
            <person name="Gomes A.C."/>
            <person name="Macurrencykelacurrency M.R."/>
            <person name="Stajich J."/>
            <person name="Grigoriev I.V."/>
            <person name="Mortensen U.H."/>
            <person name="De Vries R.P."/>
            <person name="Baker S.E."/>
            <person name="Andersen M.R."/>
        </authorList>
    </citation>
    <scope>NUCLEOTIDE SEQUENCE [LARGE SCALE GENOMIC DNA]</scope>
    <source>
        <strain evidence="2 3">CBS 449.75</strain>
    </source>
</reference>
<dbReference type="RefSeq" id="XP_070885362.1">
    <property type="nucleotide sequence ID" value="XM_071024603.1"/>
</dbReference>
<evidence type="ECO:0000313" key="2">
    <source>
        <dbReference type="EMBL" id="KAL2866383.1"/>
    </source>
</evidence>
<gene>
    <name evidence="2" type="ORF">BJX67DRAFT_137167</name>
</gene>
<dbReference type="Proteomes" id="UP001610432">
    <property type="component" value="Unassembled WGS sequence"/>
</dbReference>
<dbReference type="GeneID" id="98139675"/>
<feature type="signal peptide" evidence="1">
    <location>
        <begin position="1"/>
        <end position="20"/>
    </location>
</feature>
<dbReference type="EMBL" id="JBFXLQ010000025">
    <property type="protein sequence ID" value="KAL2866383.1"/>
    <property type="molecule type" value="Genomic_DNA"/>
</dbReference>
<accession>A0ABR4LSM3</accession>